<evidence type="ECO:0000256" key="6">
    <source>
        <dbReference type="ARBA" id="ARBA00022777"/>
    </source>
</evidence>
<evidence type="ECO:0000313" key="11">
    <source>
        <dbReference type="Proteomes" id="UP000226357"/>
    </source>
</evidence>
<proteinExistence type="predicted"/>
<keyword evidence="8" id="KW-0902">Two-component regulatory system</keyword>
<keyword evidence="4" id="KW-0808">Transferase</keyword>
<sequence>QYINETHKERLTILGQMSASFVHEFRNPLTSIMGFVKLLKLDHPNLSYLDIISHELDQLNFRISQFLLVSKKEMWNESERFWLNDLFHDIIHFLYPSLVNSNVSIEKNLPYPIPFVGYRSEVRQVFLNILMNSIDALEVLKDERKIIIDACEDEERIHIVIKNNGPMIPAESIETIFEPFVTTKKLGTGIGLFVCKQIVEKHNGAITCRSDSEWTEFHMSFQK</sequence>
<evidence type="ECO:0000256" key="4">
    <source>
        <dbReference type="ARBA" id="ARBA00022679"/>
    </source>
</evidence>
<dbReference type="Gene3D" id="3.30.565.10">
    <property type="entry name" value="Histidine kinase-like ATPase, C-terminal domain"/>
    <property type="match status" value="1"/>
</dbReference>
<feature type="non-terminal residue" evidence="10">
    <location>
        <position position="1"/>
    </location>
</feature>
<evidence type="ECO:0000256" key="2">
    <source>
        <dbReference type="ARBA" id="ARBA00012438"/>
    </source>
</evidence>
<accession>A0AA44TDC2</accession>
<evidence type="ECO:0000256" key="7">
    <source>
        <dbReference type="ARBA" id="ARBA00022840"/>
    </source>
</evidence>
<dbReference type="SMART" id="SM00387">
    <property type="entry name" value="HATPase_c"/>
    <property type="match status" value="1"/>
</dbReference>
<dbReference type="InterPro" id="IPR004358">
    <property type="entry name" value="Sig_transdc_His_kin-like_C"/>
</dbReference>
<dbReference type="PANTHER" id="PTHR43065:SF10">
    <property type="entry name" value="PEROXIDE STRESS-ACTIVATED HISTIDINE KINASE MAK3"/>
    <property type="match status" value="1"/>
</dbReference>
<dbReference type="SUPFAM" id="SSF55874">
    <property type="entry name" value="ATPase domain of HSP90 chaperone/DNA topoisomerase II/histidine kinase"/>
    <property type="match status" value="1"/>
</dbReference>
<evidence type="ECO:0000256" key="1">
    <source>
        <dbReference type="ARBA" id="ARBA00000085"/>
    </source>
</evidence>
<dbReference type="PROSITE" id="PS50109">
    <property type="entry name" value="HIS_KIN"/>
    <property type="match status" value="1"/>
</dbReference>
<keyword evidence="3" id="KW-0597">Phosphoprotein</keyword>
<organism evidence="10 11">
    <name type="scientific">Bacillus cereus</name>
    <dbReference type="NCBI Taxonomy" id="1396"/>
    <lineage>
        <taxon>Bacteria</taxon>
        <taxon>Bacillati</taxon>
        <taxon>Bacillota</taxon>
        <taxon>Bacilli</taxon>
        <taxon>Bacillales</taxon>
        <taxon>Bacillaceae</taxon>
        <taxon>Bacillus</taxon>
        <taxon>Bacillus cereus group</taxon>
    </lineage>
</organism>
<comment type="catalytic activity">
    <reaction evidence="1">
        <text>ATP + protein L-histidine = ADP + protein N-phospho-L-histidine.</text>
        <dbReference type="EC" id="2.7.13.3"/>
    </reaction>
</comment>
<comment type="caution">
    <text evidence="10">The sequence shown here is derived from an EMBL/GenBank/DDBJ whole genome shotgun (WGS) entry which is preliminary data.</text>
</comment>
<reference evidence="10 11" key="1">
    <citation type="submission" date="2017-09" db="EMBL/GenBank/DDBJ databases">
        <title>Large-scale bioinformatics analysis of Bacillus genomes uncovers conserved roles of natural products in bacterial physiology.</title>
        <authorList>
            <consortium name="Agbiome Team Llc"/>
            <person name="Bleich R.M."/>
            <person name="Grubbs K.J."/>
            <person name="Santa Maria K.C."/>
            <person name="Allen S.E."/>
            <person name="Farag S."/>
            <person name="Shank E.A."/>
            <person name="Bowers A."/>
        </authorList>
    </citation>
    <scope>NUCLEOTIDE SEQUENCE [LARGE SCALE GENOMIC DNA]</scope>
    <source>
        <strain evidence="10 11">AFS067272</strain>
    </source>
</reference>
<dbReference type="AlphaFoldDB" id="A0AA44TDC2"/>
<dbReference type="GO" id="GO:0005524">
    <property type="term" value="F:ATP binding"/>
    <property type="evidence" value="ECO:0007669"/>
    <property type="project" value="UniProtKB-KW"/>
</dbReference>
<evidence type="ECO:0000313" key="10">
    <source>
        <dbReference type="EMBL" id="PFR98627.1"/>
    </source>
</evidence>
<dbReference type="Pfam" id="PF00512">
    <property type="entry name" value="HisKA"/>
    <property type="match status" value="1"/>
</dbReference>
<protein>
    <recommendedName>
        <fullName evidence="2">histidine kinase</fullName>
        <ecNumber evidence="2">2.7.13.3</ecNumber>
    </recommendedName>
</protein>
<dbReference type="SMART" id="SM00388">
    <property type="entry name" value="HisKA"/>
    <property type="match status" value="1"/>
</dbReference>
<evidence type="ECO:0000259" key="9">
    <source>
        <dbReference type="PROSITE" id="PS50109"/>
    </source>
</evidence>
<dbReference type="EMBL" id="NVBO01000205">
    <property type="protein sequence ID" value="PFR98627.1"/>
    <property type="molecule type" value="Genomic_DNA"/>
</dbReference>
<keyword evidence="6 10" id="KW-0418">Kinase</keyword>
<dbReference type="EC" id="2.7.13.3" evidence="2"/>
<dbReference type="PRINTS" id="PR00344">
    <property type="entry name" value="BCTRLSENSOR"/>
</dbReference>
<dbReference type="InterPro" id="IPR005467">
    <property type="entry name" value="His_kinase_dom"/>
</dbReference>
<dbReference type="InterPro" id="IPR003594">
    <property type="entry name" value="HATPase_dom"/>
</dbReference>
<dbReference type="CDD" id="cd00082">
    <property type="entry name" value="HisKA"/>
    <property type="match status" value="1"/>
</dbReference>
<dbReference type="PANTHER" id="PTHR43065">
    <property type="entry name" value="SENSOR HISTIDINE KINASE"/>
    <property type="match status" value="1"/>
</dbReference>
<dbReference type="InterPro" id="IPR036097">
    <property type="entry name" value="HisK_dim/P_sf"/>
</dbReference>
<gene>
    <name evidence="10" type="ORF">COK38_18825</name>
</gene>
<dbReference type="Pfam" id="PF02518">
    <property type="entry name" value="HATPase_c"/>
    <property type="match status" value="1"/>
</dbReference>
<dbReference type="SUPFAM" id="SSF47384">
    <property type="entry name" value="Homodimeric domain of signal transducing histidine kinase"/>
    <property type="match status" value="1"/>
</dbReference>
<keyword evidence="7" id="KW-0067">ATP-binding</keyword>
<dbReference type="InterPro" id="IPR003661">
    <property type="entry name" value="HisK_dim/P_dom"/>
</dbReference>
<dbReference type="GO" id="GO:0000155">
    <property type="term" value="F:phosphorelay sensor kinase activity"/>
    <property type="evidence" value="ECO:0007669"/>
    <property type="project" value="InterPro"/>
</dbReference>
<dbReference type="InterPro" id="IPR036890">
    <property type="entry name" value="HATPase_C_sf"/>
</dbReference>
<name>A0AA44TDC2_BACCE</name>
<evidence type="ECO:0000256" key="8">
    <source>
        <dbReference type="ARBA" id="ARBA00023012"/>
    </source>
</evidence>
<evidence type="ECO:0000256" key="5">
    <source>
        <dbReference type="ARBA" id="ARBA00022741"/>
    </source>
</evidence>
<feature type="domain" description="Histidine kinase" evidence="9">
    <location>
        <begin position="20"/>
        <end position="223"/>
    </location>
</feature>
<dbReference type="Gene3D" id="1.10.287.130">
    <property type="match status" value="1"/>
</dbReference>
<dbReference type="Proteomes" id="UP000226357">
    <property type="component" value="Unassembled WGS sequence"/>
</dbReference>
<keyword evidence="5" id="KW-0547">Nucleotide-binding</keyword>
<evidence type="ECO:0000256" key="3">
    <source>
        <dbReference type="ARBA" id="ARBA00022553"/>
    </source>
</evidence>